<sequence>MGRNQSGVRCTEYYFRARYENFFVQPNGKVEFSTGKRTGYYDKIQSKEVGEKVMKNKIILVVLVIVATLTECIVMRKSREYDAADNIAGLERCVKAMVVLGLVGIAAAVAFVAM</sequence>
<dbReference type="EMBL" id="BK014738">
    <property type="protein sequence ID" value="DAD73556.1"/>
    <property type="molecule type" value="Genomic_DNA"/>
</dbReference>
<proteinExistence type="predicted"/>
<feature type="transmembrane region" description="Helical" evidence="1">
    <location>
        <begin position="58"/>
        <end position="75"/>
    </location>
</feature>
<evidence type="ECO:0000313" key="2">
    <source>
        <dbReference type="EMBL" id="DAD73556.1"/>
    </source>
</evidence>
<accession>A0A8S5LU71</accession>
<feature type="transmembrane region" description="Helical" evidence="1">
    <location>
        <begin position="96"/>
        <end position="113"/>
    </location>
</feature>
<reference evidence="2" key="1">
    <citation type="journal article" date="2021" name="Proc. Natl. Acad. Sci. U.S.A.">
        <title>A Catalog of Tens of Thousands of Viruses from Human Metagenomes Reveals Hidden Associations with Chronic Diseases.</title>
        <authorList>
            <person name="Tisza M.J."/>
            <person name="Buck C.B."/>
        </authorList>
    </citation>
    <scope>NUCLEOTIDE SEQUENCE</scope>
    <source>
        <strain evidence="2">CtM3g2</strain>
    </source>
</reference>
<name>A0A8S5LU71_9CAUD</name>
<organism evidence="2">
    <name type="scientific">Siphoviridae sp. ctM3g2</name>
    <dbReference type="NCBI Taxonomy" id="2826255"/>
    <lineage>
        <taxon>Viruses</taxon>
        <taxon>Duplodnaviria</taxon>
        <taxon>Heunggongvirae</taxon>
        <taxon>Uroviricota</taxon>
        <taxon>Caudoviricetes</taxon>
    </lineage>
</organism>
<evidence type="ECO:0000256" key="1">
    <source>
        <dbReference type="SAM" id="Phobius"/>
    </source>
</evidence>
<protein>
    <submittedName>
        <fullName evidence="2">Uncharacterized protein</fullName>
    </submittedName>
</protein>
<keyword evidence="1" id="KW-0472">Membrane</keyword>
<keyword evidence="1" id="KW-1133">Transmembrane helix</keyword>
<keyword evidence="1" id="KW-0812">Transmembrane</keyword>